<dbReference type="EMBL" id="CAAKNF010000193">
    <property type="protein sequence ID" value="VIO92856.1"/>
    <property type="molecule type" value="Genomic_DNA"/>
</dbReference>
<sequence>MHLALIFISSVLFVIHVQSQTPDGCQMAIQSLITTLAQAAAKLDDGQHVELHASVSRLARTIQDYSSQKRTQVTGSRDNCIKAMKSVHASIASIAQKLHATKGSDAKLIAAASSIDAAAKIVGKMLAYRQAQH</sequence>
<accession>A0A0K0IML1</accession>
<organism evidence="2">
    <name type="scientific">Brugia malayi</name>
    <name type="common">Filarial nematode worm</name>
    <dbReference type="NCBI Taxonomy" id="6279"/>
    <lineage>
        <taxon>Eukaryota</taxon>
        <taxon>Metazoa</taxon>
        <taxon>Ecdysozoa</taxon>
        <taxon>Nematoda</taxon>
        <taxon>Chromadorea</taxon>
        <taxon>Rhabditida</taxon>
        <taxon>Spirurina</taxon>
        <taxon>Spiruromorpha</taxon>
        <taxon>Filarioidea</taxon>
        <taxon>Onchocercidae</taxon>
        <taxon>Brugia</taxon>
    </lineage>
</organism>
<reference evidence="2 4" key="1">
    <citation type="journal article" date="2007" name="Science">
        <title>Draft genome of the filarial nematode parasite Brugia malayi.</title>
        <authorList>
            <person name="Ghedin E."/>
            <person name="Wang S."/>
            <person name="Spiro D."/>
            <person name="Caler E."/>
            <person name="Zhao Q."/>
            <person name="Crabtree J."/>
            <person name="Allen J.E."/>
            <person name="Delcher A.L."/>
            <person name="Guiliano D.B."/>
            <person name="Miranda-Saavedra D."/>
            <person name="Angiuoli S.V."/>
            <person name="Creasy T."/>
            <person name="Amedeo P."/>
            <person name="Haas B."/>
            <person name="El-Sayed N.M."/>
            <person name="Wortman J.R."/>
            <person name="Feldblyum T."/>
            <person name="Tallon L."/>
            <person name="Schatz M."/>
            <person name="Shumway M."/>
            <person name="Koo H."/>
            <person name="Salzberg S.L."/>
            <person name="Schobel S."/>
            <person name="Pertea M."/>
            <person name="Pop M."/>
            <person name="White O."/>
            <person name="Barton G.J."/>
            <person name="Carlow C.K."/>
            <person name="Crawford M.J."/>
            <person name="Daub J."/>
            <person name="Dimmic M.W."/>
            <person name="Estes C.F."/>
            <person name="Foster J.M."/>
            <person name="Ganatra M."/>
            <person name="Gregory W.F."/>
            <person name="Johnson N.M."/>
            <person name="Jin J."/>
            <person name="Komuniecki R."/>
            <person name="Korf I."/>
            <person name="Kumar S."/>
            <person name="Laney S."/>
            <person name="Li B.W."/>
            <person name="Li W."/>
            <person name="Lindblom T.H."/>
            <person name="Lustigman S."/>
            <person name="Ma D."/>
            <person name="Maina C.V."/>
            <person name="Martin D.M."/>
            <person name="McCarter J.P."/>
            <person name="McReynolds L."/>
            <person name="Mitreva M."/>
            <person name="Nutman T.B."/>
            <person name="Parkinson J."/>
            <person name="Peregrin-Alvarez J.M."/>
            <person name="Poole C."/>
            <person name="Ren Q."/>
            <person name="Saunders L."/>
            <person name="Sluder A.E."/>
            <person name="Smith K."/>
            <person name="Stanke M."/>
            <person name="Unnasch T.R."/>
            <person name="Ware J."/>
            <person name="Wei A.D."/>
            <person name="Weil G."/>
            <person name="Williams D.J."/>
            <person name="Zhang Y."/>
            <person name="Williams S.A."/>
            <person name="Fraser-Liggett C."/>
            <person name="Slatko B."/>
            <person name="Blaxter M.L."/>
            <person name="Scott A.L."/>
        </authorList>
    </citation>
    <scope>NUCLEOTIDE SEQUENCE</scope>
    <source>
        <strain evidence="2 4">FR3</strain>
    </source>
</reference>
<reference evidence="5" key="4">
    <citation type="submission" date="2019-12" db="UniProtKB">
        <authorList>
            <consortium name="WormBaseParasite"/>
        </authorList>
    </citation>
    <scope>IDENTIFICATION</scope>
</reference>
<dbReference type="KEGG" id="bmy:BM_BM10247"/>
<reference evidence="2" key="2">
    <citation type="submission" date="2012-12" db="EMBL/GenBank/DDBJ databases">
        <authorList>
            <person name="Gao Y.W."/>
            <person name="Fan S.T."/>
            <person name="Sun H.T."/>
            <person name="Wang Z."/>
            <person name="Gao X.L."/>
            <person name="Li Y.G."/>
            <person name="Wang T.C."/>
            <person name="Zhang K."/>
            <person name="Xu W.W."/>
            <person name="Yu Z.J."/>
            <person name="Xia X.Z."/>
        </authorList>
    </citation>
    <scope>NUCLEOTIDE SEQUENCE</scope>
    <source>
        <strain evidence="2">FR3</strain>
    </source>
</reference>
<feature type="chain" id="PRO_5023837110" evidence="1">
    <location>
        <begin position="20"/>
        <end position="133"/>
    </location>
</feature>
<evidence type="ECO:0000313" key="2">
    <source>
        <dbReference type="EMBL" id="CTP81415.1"/>
    </source>
</evidence>
<dbReference type="RefSeq" id="XP_001898563.1">
    <property type="nucleotide sequence ID" value="XM_001898528.2"/>
</dbReference>
<reference evidence="3" key="3">
    <citation type="submission" date="2019-04" db="EMBL/GenBank/DDBJ databases">
        <authorList>
            <person name="Howe K."/>
            <person name="Paulini M."/>
            <person name="Williams G."/>
        </authorList>
    </citation>
    <scope>NUCLEOTIDE SEQUENCE [LARGE SCALE GENOMIC DNA]</scope>
    <source>
        <strain evidence="3">FR3</strain>
    </source>
</reference>
<keyword evidence="4" id="KW-1185">Reference proteome</keyword>
<evidence type="ECO:0000313" key="5">
    <source>
        <dbReference type="WBParaSite" id="Bm10247.1"/>
    </source>
</evidence>
<gene>
    <name evidence="2 5 6" type="ORF">Bm10247</name>
    <name evidence="3" type="ORF">BM_BM10247</name>
    <name evidence="2" type="ORF">BM_Bm10247</name>
</gene>
<dbReference type="EMBL" id="LN856981">
    <property type="protein sequence ID" value="CTP81415.1"/>
    <property type="molecule type" value="Genomic_DNA"/>
</dbReference>
<dbReference type="OMA" id="VIHVQSQ"/>
<protein>
    <submittedName>
        <fullName evidence="2 5">Bm10247</fullName>
    </submittedName>
</protein>
<dbReference type="AlphaFoldDB" id="A0A0K0IML1"/>
<evidence type="ECO:0000313" key="6">
    <source>
        <dbReference type="WormBase" id="Bm10247"/>
    </source>
</evidence>
<dbReference type="CTD" id="6102003"/>
<accession>A0A4E9F7Q6</accession>
<evidence type="ECO:0000313" key="4">
    <source>
        <dbReference type="Proteomes" id="UP000006672"/>
    </source>
</evidence>
<dbReference type="Proteomes" id="UP000006672">
    <property type="component" value="Unassembled WGS sequence"/>
</dbReference>
<dbReference type="OrthoDB" id="5829111at2759"/>
<dbReference type="WormBase" id="Bm10247">
    <property type="protein sequence ID" value="BM02969"/>
    <property type="gene ID" value="WBGene00230508"/>
</dbReference>
<name>A0A0K0IML1_BRUMA</name>
<evidence type="ECO:0000313" key="3">
    <source>
        <dbReference type="EMBL" id="VIO92856.1"/>
    </source>
</evidence>
<feature type="signal peptide" evidence="1">
    <location>
        <begin position="1"/>
        <end position="19"/>
    </location>
</feature>
<dbReference type="GeneID" id="6102003"/>
<evidence type="ECO:0000256" key="1">
    <source>
        <dbReference type="SAM" id="SignalP"/>
    </source>
</evidence>
<dbReference type="WBParaSite" id="Bm10247.1">
    <property type="protein sequence ID" value="Bm10247.1"/>
    <property type="gene ID" value="WBGene00230508"/>
</dbReference>
<keyword evidence="1" id="KW-0732">Signal</keyword>
<proteinExistence type="predicted"/>